<comment type="subcellular location">
    <subcellularLocation>
        <location evidence="1 7">Cell outer membrane</location>
        <topology evidence="1 7">Multi-pass membrane protein</topology>
    </subcellularLocation>
</comment>
<evidence type="ECO:0000256" key="5">
    <source>
        <dbReference type="ARBA" id="ARBA00023136"/>
    </source>
</evidence>
<evidence type="ECO:0000256" key="1">
    <source>
        <dbReference type="ARBA" id="ARBA00004571"/>
    </source>
</evidence>
<evidence type="ECO:0000256" key="4">
    <source>
        <dbReference type="ARBA" id="ARBA00022692"/>
    </source>
</evidence>
<protein>
    <submittedName>
        <fullName evidence="8">TonB-dependent receptor</fullName>
    </submittedName>
</protein>
<keyword evidence="3 7" id="KW-1134">Transmembrane beta strand</keyword>
<dbReference type="Gene3D" id="2.40.170.20">
    <property type="entry name" value="TonB-dependent receptor, beta-barrel domain"/>
    <property type="match status" value="1"/>
</dbReference>
<dbReference type="Proteomes" id="UP000539350">
    <property type="component" value="Unassembled WGS sequence"/>
</dbReference>
<accession>A0A7W2TTU2</accession>
<keyword evidence="4 7" id="KW-0812">Transmembrane</keyword>
<keyword evidence="2 7" id="KW-0813">Transport</keyword>
<comment type="caution">
    <text evidence="8">The sequence shown here is derived from an EMBL/GenBank/DDBJ whole genome shotgun (WGS) entry which is preliminary data.</text>
</comment>
<dbReference type="EMBL" id="JACFXU010000011">
    <property type="protein sequence ID" value="MBA6411730.1"/>
    <property type="molecule type" value="Genomic_DNA"/>
</dbReference>
<evidence type="ECO:0000256" key="6">
    <source>
        <dbReference type="ARBA" id="ARBA00023237"/>
    </source>
</evidence>
<reference evidence="8 9" key="1">
    <citation type="submission" date="2020-07" db="EMBL/GenBank/DDBJ databases">
        <title>Halieaceae bacterium, F7430, whole genome shotgun sequencing project.</title>
        <authorList>
            <person name="Jiang S."/>
            <person name="Liu Z.W."/>
            <person name="Du Z.J."/>
        </authorList>
    </citation>
    <scope>NUCLEOTIDE SEQUENCE [LARGE SCALE GENOMIC DNA]</scope>
    <source>
        <strain evidence="8 9">F7430</strain>
    </source>
</reference>
<evidence type="ECO:0000313" key="8">
    <source>
        <dbReference type="EMBL" id="MBA6411730.1"/>
    </source>
</evidence>
<dbReference type="PROSITE" id="PS52016">
    <property type="entry name" value="TONB_DEPENDENT_REC_3"/>
    <property type="match status" value="1"/>
</dbReference>
<dbReference type="GO" id="GO:0009279">
    <property type="term" value="C:cell outer membrane"/>
    <property type="evidence" value="ECO:0007669"/>
    <property type="project" value="UniProtKB-SubCell"/>
</dbReference>
<proteinExistence type="inferred from homology"/>
<evidence type="ECO:0000256" key="2">
    <source>
        <dbReference type="ARBA" id="ARBA00022448"/>
    </source>
</evidence>
<name>A0A7W2TTU2_9GAMM</name>
<dbReference type="InterPro" id="IPR036942">
    <property type="entry name" value="Beta-barrel_TonB_sf"/>
</dbReference>
<sequence>MSRDATAARPPFRLIELHLRVESGNLNNITDKDYYLASYRSGAFAYIGDRRNVRLTLSYEF</sequence>
<keyword evidence="9" id="KW-1185">Reference proteome</keyword>
<dbReference type="SUPFAM" id="SSF56935">
    <property type="entry name" value="Porins"/>
    <property type="match status" value="1"/>
</dbReference>
<dbReference type="AlphaFoldDB" id="A0A7W2TTU2"/>
<keyword evidence="5 7" id="KW-0472">Membrane</keyword>
<gene>
    <name evidence="8" type="ORF">H2508_01200</name>
</gene>
<organism evidence="8 9">
    <name type="scientific">Sediminihaliea albiluteola</name>
    <dbReference type="NCBI Taxonomy" id="2758564"/>
    <lineage>
        <taxon>Bacteria</taxon>
        <taxon>Pseudomonadati</taxon>
        <taxon>Pseudomonadota</taxon>
        <taxon>Gammaproteobacteria</taxon>
        <taxon>Cellvibrionales</taxon>
        <taxon>Halieaceae</taxon>
        <taxon>Sediminihaliea</taxon>
    </lineage>
</organism>
<keyword evidence="6 7" id="KW-0998">Cell outer membrane</keyword>
<evidence type="ECO:0000313" key="9">
    <source>
        <dbReference type="Proteomes" id="UP000539350"/>
    </source>
</evidence>
<evidence type="ECO:0000256" key="3">
    <source>
        <dbReference type="ARBA" id="ARBA00022452"/>
    </source>
</evidence>
<evidence type="ECO:0000256" key="7">
    <source>
        <dbReference type="PROSITE-ProRule" id="PRU01360"/>
    </source>
</evidence>
<dbReference type="InterPro" id="IPR039426">
    <property type="entry name" value="TonB-dep_rcpt-like"/>
</dbReference>
<comment type="similarity">
    <text evidence="7">Belongs to the TonB-dependent receptor family.</text>
</comment>
<keyword evidence="8" id="KW-0675">Receptor</keyword>